<reference evidence="3 4" key="1">
    <citation type="journal article" date="2009" name="Int. J. Syst. Evol. Microbiol.">
        <title>Nocardioides caeni sp. nov., isolated from wastewater.</title>
        <authorList>
            <person name="Yoon J.H."/>
            <person name="Kang S.J."/>
            <person name="Park S."/>
            <person name="Kim W."/>
            <person name="Oh T.K."/>
        </authorList>
    </citation>
    <scope>NUCLEOTIDE SEQUENCE [LARGE SCALE GENOMIC DNA]</scope>
    <source>
        <strain evidence="3 4">DSM 23134</strain>
    </source>
</reference>
<dbReference type="InterPro" id="IPR024516">
    <property type="entry name" value="Mce_C"/>
</dbReference>
<feature type="domain" description="Mammalian cell entry C-terminal" evidence="2">
    <location>
        <begin position="117"/>
        <end position="302"/>
    </location>
</feature>
<dbReference type="NCBIfam" id="TIGR00996">
    <property type="entry name" value="Mtu_fam_mce"/>
    <property type="match status" value="1"/>
</dbReference>
<evidence type="ECO:0000313" key="3">
    <source>
        <dbReference type="EMBL" id="THV09135.1"/>
    </source>
</evidence>
<evidence type="ECO:0000313" key="4">
    <source>
        <dbReference type="Proteomes" id="UP000307087"/>
    </source>
</evidence>
<dbReference type="Pfam" id="PF02470">
    <property type="entry name" value="MlaD"/>
    <property type="match status" value="1"/>
</dbReference>
<evidence type="ECO:0000259" key="1">
    <source>
        <dbReference type="Pfam" id="PF02470"/>
    </source>
</evidence>
<gene>
    <name evidence="3" type="ORF">E9934_17015</name>
</gene>
<dbReference type="AlphaFoldDB" id="A0A4S8N0F9"/>
<dbReference type="PANTHER" id="PTHR33371">
    <property type="entry name" value="INTERMEMBRANE PHOSPHOLIPID TRANSPORT SYSTEM BINDING PROTEIN MLAD-RELATED"/>
    <property type="match status" value="1"/>
</dbReference>
<dbReference type="RefSeq" id="WP_136564102.1">
    <property type="nucleotide sequence ID" value="NZ_BAABLS010000006.1"/>
</dbReference>
<evidence type="ECO:0000259" key="2">
    <source>
        <dbReference type="Pfam" id="PF11887"/>
    </source>
</evidence>
<dbReference type="OrthoDB" id="5241191at2"/>
<dbReference type="PANTHER" id="PTHR33371:SF18">
    <property type="entry name" value="MCE-FAMILY PROTEIN MCE3C"/>
    <property type="match status" value="1"/>
</dbReference>
<dbReference type="EMBL" id="STGW01000016">
    <property type="protein sequence ID" value="THV09135.1"/>
    <property type="molecule type" value="Genomic_DNA"/>
</dbReference>
<dbReference type="InterPro" id="IPR003399">
    <property type="entry name" value="Mce/MlaD"/>
</dbReference>
<accession>A0A4S8N0F9</accession>
<dbReference type="InterPro" id="IPR005693">
    <property type="entry name" value="Mce"/>
</dbReference>
<comment type="caution">
    <text evidence="3">The sequence shown here is derived from an EMBL/GenBank/DDBJ whole genome shotgun (WGS) entry which is preliminary data.</text>
</comment>
<protein>
    <submittedName>
        <fullName evidence="3">MCE family protein</fullName>
    </submittedName>
</protein>
<dbReference type="PRINTS" id="PR01782">
    <property type="entry name" value="MCEVIRFACTOR"/>
</dbReference>
<dbReference type="Pfam" id="PF11887">
    <property type="entry name" value="Mce4_CUP1"/>
    <property type="match status" value="1"/>
</dbReference>
<dbReference type="GO" id="GO:0005576">
    <property type="term" value="C:extracellular region"/>
    <property type="evidence" value="ECO:0007669"/>
    <property type="project" value="TreeGrafter"/>
</dbReference>
<name>A0A4S8N0F9_9ACTN</name>
<dbReference type="InterPro" id="IPR052336">
    <property type="entry name" value="MlaD_Phospholipid_Transporter"/>
</dbReference>
<proteinExistence type="predicted"/>
<dbReference type="Proteomes" id="UP000307087">
    <property type="component" value="Unassembled WGS sequence"/>
</dbReference>
<feature type="domain" description="Mce/MlaD" evidence="1">
    <location>
        <begin position="39"/>
        <end position="112"/>
    </location>
</feature>
<organism evidence="3 4">
    <name type="scientific">Nocardioides caeni</name>
    <dbReference type="NCBI Taxonomy" id="574700"/>
    <lineage>
        <taxon>Bacteria</taxon>
        <taxon>Bacillati</taxon>
        <taxon>Actinomycetota</taxon>
        <taxon>Actinomycetes</taxon>
        <taxon>Propionibacteriales</taxon>
        <taxon>Nocardioidaceae</taxon>
        <taxon>Nocardioides</taxon>
    </lineage>
</organism>
<keyword evidence="4" id="KW-1185">Reference proteome</keyword>
<sequence length="328" mass="34801">MRSFQSRNPIPIALIGGVLLLLVVVAAYNTDKLPLIGDGPTYTAEFENAAGIRSGNPVKVAGVVVGRVKEVGLDGTAVDVTFTVDEAWIGDESSASVQLNTLLGQRYLAIDPQGEDALAEGGTIPLARTDTPYDIIPAINKLSQTVGEIDTDALAESLDALSDTFADTPDDVQAAFRGLSRLSATVTKRNRGLGQLLERTDVVAGTLAERDTQIEQLVRDVNPLLAELTLRREAIHSLLVGTQDLSTQLSGLVEDNQATLRPALTRLANVADVLAENEMNIDASIKALDPYVHLFTNAVGVGRWFDAYVCGLLPLPLAGVNAEGCESS</sequence>